<organism evidence="3 4">
    <name type="scientific">Candidatus Liberibacter ctenarytainae</name>
    <dbReference type="NCBI Taxonomy" id="2020335"/>
    <lineage>
        <taxon>Bacteria</taxon>
        <taxon>Pseudomonadati</taxon>
        <taxon>Pseudomonadota</taxon>
        <taxon>Alphaproteobacteria</taxon>
        <taxon>Hyphomicrobiales</taxon>
        <taxon>Rhizobiaceae</taxon>
        <taxon>Liberibacter</taxon>
    </lineage>
</organism>
<protein>
    <submittedName>
        <fullName evidence="3">YdcF family protein</fullName>
    </submittedName>
</protein>
<dbReference type="PANTHER" id="PTHR30336:SF4">
    <property type="entry name" value="ENVELOPE BIOGENESIS FACTOR ELYC"/>
    <property type="match status" value="1"/>
</dbReference>
<dbReference type="AlphaFoldDB" id="A0A937AJJ9"/>
<dbReference type="GO" id="GO:0000270">
    <property type="term" value="P:peptidoglycan metabolic process"/>
    <property type="evidence" value="ECO:0007669"/>
    <property type="project" value="TreeGrafter"/>
</dbReference>
<sequence>MRYLGYTLAICLIFLIGGFISFIQYIHHIEVPANLSVNAIIVLTGEPNRIEKAFELLEKKTGDRVFISGAHRSVSKKVLRQKIPVEQNLAACCIDIGYEALDTAGNAKEASTWIKKHGYHTILIVTSSYHIPRILIELQRIDTTTKFIPYPVVSDIAQRNDLSLQVKMLKKILLEYLKILLLIVQIFLQNCIA</sequence>
<keyword evidence="1" id="KW-1133">Transmembrane helix</keyword>
<feature type="transmembrane region" description="Helical" evidence="1">
    <location>
        <begin position="6"/>
        <end position="26"/>
    </location>
</feature>
<dbReference type="GO" id="GO:0043164">
    <property type="term" value="P:Gram-negative-bacterium-type cell wall biogenesis"/>
    <property type="evidence" value="ECO:0007669"/>
    <property type="project" value="TreeGrafter"/>
</dbReference>
<dbReference type="CDD" id="cd06259">
    <property type="entry name" value="YdcF-like"/>
    <property type="match status" value="1"/>
</dbReference>
<feature type="domain" description="DUF218" evidence="2">
    <location>
        <begin position="39"/>
        <end position="177"/>
    </location>
</feature>
<accession>A0A937AJJ9</accession>
<evidence type="ECO:0000256" key="1">
    <source>
        <dbReference type="SAM" id="Phobius"/>
    </source>
</evidence>
<keyword evidence="1" id="KW-0812">Transmembrane</keyword>
<dbReference type="Proteomes" id="UP000736856">
    <property type="component" value="Unassembled WGS sequence"/>
</dbReference>
<gene>
    <name evidence="3" type="ORF">EU981_02050</name>
</gene>
<evidence type="ECO:0000259" key="2">
    <source>
        <dbReference type="Pfam" id="PF02698"/>
    </source>
</evidence>
<name>A0A937AJJ9_9HYPH</name>
<keyword evidence="1" id="KW-0472">Membrane</keyword>
<dbReference type="Pfam" id="PF02698">
    <property type="entry name" value="DUF218"/>
    <property type="match status" value="1"/>
</dbReference>
<reference evidence="3" key="1">
    <citation type="submission" date="2019-02" db="EMBL/GenBank/DDBJ databases">
        <title>A novel Candidatus Liberibacter species associated with the New Zealand native fuchsia psyllid, Ctenarytaina fuchsiae.</title>
        <authorList>
            <person name="Thompson S.M."/>
            <person name="Jorgensen N."/>
            <person name="David C."/>
            <person name="Bulman S.R."/>
            <person name="Smith G.R."/>
        </authorList>
    </citation>
    <scope>NUCLEOTIDE SEQUENCE</scope>
    <source>
        <strain evidence="3">Oxford</strain>
    </source>
</reference>
<dbReference type="InterPro" id="IPR003848">
    <property type="entry name" value="DUF218"/>
</dbReference>
<dbReference type="PANTHER" id="PTHR30336">
    <property type="entry name" value="INNER MEMBRANE PROTEIN, PROBABLE PERMEASE"/>
    <property type="match status" value="1"/>
</dbReference>
<proteinExistence type="predicted"/>
<dbReference type="EMBL" id="SEOL01000003">
    <property type="protein sequence ID" value="MBL0848872.1"/>
    <property type="molecule type" value="Genomic_DNA"/>
</dbReference>
<evidence type="ECO:0000313" key="4">
    <source>
        <dbReference type="Proteomes" id="UP000736856"/>
    </source>
</evidence>
<dbReference type="InterPro" id="IPR051599">
    <property type="entry name" value="Cell_Envelope_Assoc"/>
</dbReference>
<evidence type="ECO:0000313" key="3">
    <source>
        <dbReference type="EMBL" id="MBL0848872.1"/>
    </source>
</evidence>
<dbReference type="GO" id="GO:0005886">
    <property type="term" value="C:plasma membrane"/>
    <property type="evidence" value="ECO:0007669"/>
    <property type="project" value="TreeGrafter"/>
</dbReference>
<comment type="caution">
    <text evidence="3">The sequence shown here is derived from an EMBL/GenBank/DDBJ whole genome shotgun (WGS) entry which is preliminary data.</text>
</comment>